<keyword evidence="6 13" id="KW-0573">Peptidoglycan synthesis</keyword>
<evidence type="ECO:0000256" key="11">
    <source>
        <dbReference type="ARBA" id="ARBA00023316"/>
    </source>
</evidence>
<sequence length="298" mass="31116">MRHADVFTMGNPQCDRRDRFSAVTLRLKGAVSASAYTGVMRSVPSSPFGTVRASVLKVFAAIGVATLAAASTVNVASAAVSTPAPGASIAPAAGSVVGVAMPLTVTFDNPVTDRNAAQRSLQISSPRTPTGTFTWLSDDVMQWKPDQLWPAHSKISVSAGGAKTSFETGSEVLGVADIDAHTFTVSIDGSVVRTMPASMGKPKHPTPVGTFSALAKEPVVVMDSRTIGIPLSDPEGYKLTVYDAVRVTWGGVYVHGAPWSVGSQGYSNVSHGCINLSPDNADWYFNTVHLGDPIVVQA</sequence>
<dbReference type="GO" id="GO:0016746">
    <property type="term" value="F:acyltransferase activity"/>
    <property type="evidence" value="ECO:0007669"/>
    <property type="project" value="UniProtKB-KW"/>
</dbReference>
<dbReference type="PANTHER" id="PTHR30582:SF2">
    <property type="entry name" value="L,D-TRANSPEPTIDASE YCIB-RELATED"/>
    <property type="match status" value="1"/>
</dbReference>
<keyword evidence="8" id="KW-0564">Palmitate</keyword>
<keyword evidence="10" id="KW-0012">Acyltransferase</keyword>
<dbReference type="UniPathway" id="UPA00219"/>
<dbReference type="AlphaFoldDB" id="A0A0U1DPA0"/>
<dbReference type="Pfam" id="PF03734">
    <property type="entry name" value="YkuD"/>
    <property type="match status" value="1"/>
</dbReference>
<dbReference type="GO" id="GO:0071972">
    <property type="term" value="F:peptidoglycan L,D-transpeptidase activity"/>
    <property type="evidence" value="ECO:0007669"/>
    <property type="project" value="TreeGrafter"/>
</dbReference>
<comment type="pathway">
    <text evidence="1 13">Cell wall biogenesis; peptidoglycan biosynthesis.</text>
</comment>
<accession>A0A0U1DPA0</accession>
<dbReference type="InterPro" id="IPR038063">
    <property type="entry name" value="Transpep_catalytic_dom"/>
</dbReference>
<dbReference type="GO" id="GO:0005576">
    <property type="term" value="C:extracellular region"/>
    <property type="evidence" value="ECO:0007669"/>
    <property type="project" value="TreeGrafter"/>
</dbReference>
<evidence type="ECO:0000256" key="7">
    <source>
        <dbReference type="ARBA" id="ARBA00023136"/>
    </source>
</evidence>
<evidence type="ECO:0000256" key="5">
    <source>
        <dbReference type="ARBA" id="ARBA00022960"/>
    </source>
</evidence>
<dbReference type="GO" id="GO:0071555">
    <property type="term" value="P:cell wall organization"/>
    <property type="evidence" value="ECO:0007669"/>
    <property type="project" value="UniProtKB-UniRule"/>
</dbReference>
<evidence type="ECO:0000256" key="3">
    <source>
        <dbReference type="ARBA" id="ARBA00022679"/>
    </source>
</evidence>
<dbReference type="FunFam" id="2.40.440.10:FF:000005">
    <property type="entry name" value="L,D-transpeptidase 2"/>
    <property type="match status" value="1"/>
</dbReference>
<evidence type="ECO:0000256" key="10">
    <source>
        <dbReference type="ARBA" id="ARBA00023315"/>
    </source>
</evidence>
<keyword evidence="2" id="KW-1003">Cell membrane</keyword>
<feature type="active site" description="Nucleophile" evidence="13">
    <location>
        <position position="273"/>
    </location>
</feature>
<reference evidence="15 16" key="1">
    <citation type="submission" date="2015-03" db="EMBL/GenBank/DDBJ databases">
        <authorList>
            <person name="Murphy D."/>
        </authorList>
    </citation>
    <scope>NUCLEOTIDE SEQUENCE [LARGE SCALE GENOMIC DNA]</scope>
    <source>
        <strain evidence="15 16">D16</strain>
    </source>
</reference>
<evidence type="ECO:0000256" key="6">
    <source>
        <dbReference type="ARBA" id="ARBA00022984"/>
    </source>
</evidence>
<feature type="domain" description="L,D-TPase catalytic" evidence="14">
    <location>
        <begin position="172"/>
        <end position="297"/>
    </location>
</feature>
<dbReference type="GO" id="GO:0018104">
    <property type="term" value="P:peptidoglycan-protein cross-linking"/>
    <property type="evidence" value="ECO:0007669"/>
    <property type="project" value="TreeGrafter"/>
</dbReference>
<dbReference type="SUPFAM" id="SSF141523">
    <property type="entry name" value="L,D-transpeptidase catalytic domain-like"/>
    <property type="match status" value="1"/>
</dbReference>
<protein>
    <submittedName>
        <fullName evidence="15">ErfK/YbiS/YcfS/YnhG family protein</fullName>
    </submittedName>
</protein>
<dbReference type="Pfam" id="PF17964">
    <property type="entry name" value="Big_10"/>
    <property type="match status" value="1"/>
</dbReference>
<dbReference type="PROSITE" id="PS52029">
    <property type="entry name" value="LD_TPASE"/>
    <property type="match status" value="1"/>
</dbReference>
<keyword evidence="4" id="KW-0732">Signal</keyword>
<evidence type="ECO:0000256" key="13">
    <source>
        <dbReference type="PROSITE-ProRule" id="PRU01373"/>
    </source>
</evidence>
<dbReference type="GO" id="GO:0008360">
    <property type="term" value="P:regulation of cell shape"/>
    <property type="evidence" value="ECO:0007669"/>
    <property type="project" value="UniProtKB-UniRule"/>
</dbReference>
<dbReference type="EMBL" id="CTEF01000003">
    <property type="protein sequence ID" value="CQD19327.1"/>
    <property type="molecule type" value="Genomic_DNA"/>
</dbReference>
<keyword evidence="11 13" id="KW-0961">Cell wall biogenesis/degradation</keyword>
<keyword evidence="7" id="KW-0472">Membrane</keyword>
<evidence type="ECO:0000256" key="4">
    <source>
        <dbReference type="ARBA" id="ARBA00022729"/>
    </source>
</evidence>
<dbReference type="CDD" id="cd16913">
    <property type="entry name" value="YkuD_like"/>
    <property type="match status" value="1"/>
</dbReference>
<keyword evidence="9" id="KW-0449">Lipoprotein</keyword>
<dbReference type="Gene3D" id="2.40.440.10">
    <property type="entry name" value="L,D-transpeptidase catalytic domain-like"/>
    <property type="match status" value="1"/>
</dbReference>
<dbReference type="PANTHER" id="PTHR30582">
    <property type="entry name" value="L,D-TRANSPEPTIDASE"/>
    <property type="match status" value="1"/>
</dbReference>
<keyword evidence="3" id="KW-0808">Transferase</keyword>
<dbReference type="InterPro" id="IPR005490">
    <property type="entry name" value="LD_TPept_cat_dom"/>
</dbReference>
<evidence type="ECO:0000313" key="16">
    <source>
        <dbReference type="Proteomes" id="UP000182227"/>
    </source>
</evidence>
<dbReference type="InterPro" id="IPR050979">
    <property type="entry name" value="LD-transpeptidase"/>
</dbReference>
<dbReference type="Proteomes" id="UP000182227">
    <property type="component" value="Unassembled WGS sequence"/>
</dbReference>
<dbReference type="CDD" id="cd13431">
    <property type="entry name" value="LDT_IgD_like_1"/>
    <property type="match status" value="1"/>
</dbReference>
<evidence type="ECO:0000256" key="12">
    <source>
        <dbReference type="ARBA" id="ARBA00060592"/>
    </source>
</evidence>
<dbReference type="InterPro" id="IPR041280">
    <property type="entry name" value="Big_10"/>
</dbReference>
<evidence type="ECO:0000256" key="2">
    <source>
        <dbReference type="ARBA" id="ARBA00022475"/>
    </source>
</evidence>
<keyword evidence="5 13" id="KW-0133">Cell shape</keyword>
<gene>
    <name evidence="15" type="ORF">BN970_04365</name>
</gene>
<evidence type="ECO:0000256" key="9">
    <source>
        <dbReference type="ARBA" id="ARBA00023288"/>
    </source>
</evidence>
<evidence type="ECO:0000313" key="15">
    <source>
        <dbReference type="EMBL" id="CQD19327.1"/>
    </source>
</evidence>
<proteinExistence type="predicted"/>
<dbReference type="Gene3D" id="2.60.40.3710">
    <property type="match status" value="1"/>
</dbReference>
<comment type="pathway">
    <text evidence="12">Glycan biosynthesis.</text>
</comment>
<evidence type="ECO:0000256" key="8">
    <source>
        <dbReference type="ARBA" id="ARBA00023139"/>
    </source>
</evidence>
<name>A0A0U1DPA0_9MYCO</name>
<organism evidence="15 16">
    <name type="scientific">Mycolicibacterium conceptionense</name>
    <dbReference type="NCBI Taxonomy" id="451644"/>
    <lineage>
        <taxon>Bacteria</taxon>
        <taxon>Bacillati</taxon>
        <taxon>Actinomycetota</taxon>
        <taxon>Actinomycetes</taxon>
        <taxon>Mycobacteriales</taxon>
        <taxon>Mycobacteriaceae</taxon>
        <taxon>Mycolicibacterium</taxon>
    </lineage>
</organism>
<evidence type="ECO:0000259" key="14">
    <source>
        <dbReference type="PROSITE" id="PS52029"/>
    </source>
</evidence>
<feature type="active site" description="Proton donor/acceptor" evidence="13">
    <location>
        <position position="255"/>
    </location>
</feature>
<evidence type="ECO:0000256" key="1">
    <source>
        <dbReference type="ARBA" id="ARBA00004752"/>
    </source>
</evidence>